<accession>A0A369JX28</accession>
<dbReference type="OrthoDB" id="3264779at2759"/>
<dbReference type="InterPro" id="IPR055754">
    <property type="entry name" value="DUF7330"/>
</dbReference>
<dbReference type="EMBL" id="LUEZ02000045">
    <property type="protein sequence ID" value="RDB24203.1"/>
    <property type="molecule type" value="Genomic_DNA"/>
</dbReference>
<feature type="domain" description="DUF7330" evidence="2">
    <location>
        <begin position="31"/>
        <end position="147"/>
    </location>
</feature>
<comment type="caution">
    <text evidence="3">The sequence shown here is derived from an EMBL/GenBank/DDBJ whole genome shotgun (WGS) entry which is preliminary data.</text>
</comment>
<evidence type="ECO:0000256" key="1">
    <source>
        <dbReference type="SAM" id="MobiDB-lite"/>
    </source>
</evidence>
<dbReference type="Pfam" id="PF24016">
    <property type="entry name" value="DUF7330"/>
    <property type="match status" value="1"/>
</dbReference>
<dbReference type="Proteomes" id="UP000076154">
    <property type="component" value="Unassembled WGS sequence"/>
</dbReference>
<gene>
    <name evidence="3" type="ORF">Hypma_008703</name>
</gene>
<feature type="region of interest" description="Disordered" evidence="1">
    <location>
        <begin position="1"/>
        <end position="25"/>
    </location>
</feature>
<organism evidence="3 4">
    <name type="scientific">Hypsizygus marmoreus</name>
    <name type="common">White beech mushroom</name>
    <name type="synonym">Agaricus marmoreus</name>
    <dbReference type="NCBI Taxonomy" id="39966"/>
    <lineage>
        <taxon>Eukaryota</taxon>
        <taxon>Fungi</taxon>
        <taxon>Dikarya</taxon>
        <taxon>Basidiomycota</taxon>
        <taxon>Agaricomycotina</taxon>
        <taxon>Agaricomycetes</taxon>
        <taxon>Agaricomycetidae</taxon>
        <taxon>Agaricales</taxon>
        <taxon>Tricholomatineae</taxon>
        <taxon>Lyophyllaceae</taxon>
        <taxon>Hypsizygus</taxon>
    </lineage>
</organism>
<name>A0A369JX28_HYPMA</name>
<protein>
    <recommendedName>
        <fullName evidence="2">DUF7330 domain-containing protein</fullName>
    </recommendedName>
</protein>
<sequence length="224" mass="25988">MTSFSGLPRRDRKLMKSRSSPSVRGTQITSEQLLPSLNGSKHIQRSVNLHKEVFNEDINIRVLLLPPPWPCASPPFVKSIIDLYSRFGSINTEVIRLSGAEDHFFRLYVISCEDNVKILLPNGFRGVISVESCSSRIKYSAEVSTHIRKGLIRVNTTEIADDEDEVHIHSPGKVEIRLMDEESLNRRPPVWETWYDRDNRMHRLGHWWKVLLVKKNNAWMRRNC</sequence>
<evidence type="ECO:0000313" key="3">
    <source>
        <dbReference type="EMBL" id="RDB24203.1"/>
    </source>
</evidence>
<proteinExistence type="predicted"/>
<dbReference type="AlphaFoldDB" id="A0A369JX28"/>
<evidence type="ECO:0000313" key="4">
    <source>
        <dbReference type="Proteomes" id="UP000076154"/>
    </source>
</evidence>
<reference evidence="3" key="1">
    <citation type="submission" date="2018-04" db="EMBL/GenBank/DDBJ databases">
        <title>Whole genome sequencing of Hypsizygus marmoreus.</title>
        <authorList>
            <person name="Choi I.-G."/>
            <person name="Min B."/>
            <person name="Kim J.-G."/>
            <person name="Kim S."/>
            <person name="Oh Y.-L."/>
            <person name="Kong W.-S."/>
            <person name="Park H."/>
            <person name="Jeong J."/>
            <person name="Song E.-S."/>
        </authorList>
    </citation>
    <scope>NUCLEOTIDE SEQUENCE [LARGE SCALE GENOMIC DNA]</scope>
    <source>
        <strain evidence="3">51987-8</strain>
    </source>
</reference>
<keyword evidence="4" id="KW-1185">Reference proteome</keyword>
<evidence type="ECO:0000259" key="2">
    <source>
        <dbReference type="Pfam" id="PF24016"/>
    </source>
</evidence>
<dbReference type="InParanoid" id="A0A369JX28"/>